<evidence type="ECO:0000256" key="4">
    <source>
        <dbReference type="ARBA" id="ARBA00023002"/>
    </source>
</evidence>
<dbReference type="GO" id="GO:0071949">
    <property type="term" value="F:FAD binding"/>
    <property type="evidence" value="ECO:0007669"/>
    <property type="project" value="InterPro"/>
</dbReference>
<keyword evidence="2" id="KW-0285">Flavoprotein</keyword>
<reference evidence="10 11" key="1">
    <citation type="submission" date="2020-04" db="EMBL/GenBank/DDBJ databases">
        <authorList>
            <person name="Zhang R."/>
            <person name="Schippers A."/>
        </authorList>
    </citation>
    <scope>NUCLEOTIDE SEQUENCE [LARGE SCALE GENOMIC DNA]</scope>
    <source>
        <strain evidence="10 11">DSM 109850</strain>
    </source>
</reference>
<evidence type="ECO:0000259" key="9">
    <source>
        <dbReference type="PROSITE" id="PS51387"/>
    </source>
</evidence>
<evidence type="ECO:0000256" key="2">
    <source>
        <dbReference type="ARBA" id="ARBA00022630"/>
    </source>
</evidence>
<dbReference type="InterPro" id="IPR016164">
    <property type="entry name" value="FAD-linked_Oxase-like_C"/>
</dbReference>
<dbReference type="InterPro" id="IPR016171">
    <property type="entry name" value="Vanillyl_alc_oxidase_C-sub2"/>
</dbReference>
<feature type="binding site" evidence="7">
    <location>
        <begin position="202"/>
        <end position="208"/>
    </location>
    <ligand>
        <name>FAD</name>
        <dbReference type="ChEBI" id="CHEBI:57692"/>
    </ligand>
</feature>
<evidence type="ECO:0000256" key="7">
    <source>
        <dbReference type="PIRSR" id="PIRSR625650-3"/>
    </source>
</evidence>
<feature type="site" description="Important for enzyme activity" evidence="8">
    <location>
        <position position="253"/>
    </location>
</feature>
<evidence type="ECO:0000256" key="8">
    <source>
        <dbReference type="PIRSR" id="PIRSR625650-4"/>
    </source>
</evidence>
<dbReference type="GO" id="GO:0008609">
    <property type="term" value="F:alkylglycerone-phosphate synthase activity"/>
    <property type="evidence" value="ECO:0007669"/>
    <property type="project" value="InterPro"/>
</dbReference>
<proteinExistence type="inferred from homology"/>
<dbReference type="PROSITE" id="PS51387">
    <property type="entry name" value="FAD_PCMH"/>
    <property type="match status" value="1"/>
</dbReference>
<evidence type="ECO:0000313" key="10">
    <source>
        <dbReference type="EMBL" id="NMP23122.1"/>
    </source>
</evidence>
<feature type="binding site" evidence="6">
    <location>
        <position position="321"/>
    </location>
    <ligand>
        <name>substrate</name>
    </ligand>
</feature>
<comment type="cofactor">
    <cofactor evidence="7">
        <name>FAD</name>
        <dbReference type="ChEBI" id="CHEBI:57692"/>
    </cofactor>
</comment>
<dbReference type="EMBL" id="JABBVZ010000040">
    <property type="protein sequence ID" value="NMP23122.1"/>
    <property type="molecule type" value="Genomic_DNA"/>
</dbReference>
<gene>
    <name evidence="10" type="ORF">HIJ39_12305</name>
</gene>
<dbReference type="PANTHER" id="PTHR46568">
    <property type="entry name" value="ALKYLDIHYDROXYACETONEPHOSPHATE SYNTHASE, PEROXISOMAL"/>
    <property type="match status" value="1"/>
</dbReference>
<dbReference type="PANTHER" id="PTHR46568:SF1">
    <property type="entry name" value="ALKYLDIHYDROXYACETONEPHOSPHATE SYNTHASE, PEROXISOMAL"/>
    <property type="match status" value="1"/>
</dbReference>
<dbReference type="InterPro" id="IPR016169">
    <property type="entry name" value="FAD-bd_PCMH_sub2"/>
</dbReference>
<dbReference type="Pfam" id="PF01565">
    <property type="entry name" value="FAD_binding_4"/>
    <property type="match status" value="1"/>
</dbReference>
<name>A0A7Y0L541_9FIRM</name>
<dbReference type="InterPro" id="IPR036318">
    <property type="entry name" value="FAD-bd_PCMH-like_sf"/>
</dbReference>
<keyword evidence="3 7" id="KW-0274">FAD</keyword>
<dbReference type="GO" id="GO:0016491">
    <property type="term" value="F:oxidoreductase activity"/>
    <property type="evidence" value="ECO:0007669"/>
    <property type="project" value="UniProtKB-KW"/>
</dbReference>
<evidence type="ECO:0000256" key="3">
    <source>
        <dbReference type="ARBA" id="ARBA00022827"/>
    </source>
</evidence>
<evidence type="ECO:0000313" key="11">
    <source>
        <dbReference type="Proteomes" id="UP000533476"/>
    </source>
</evidence>
<dbReference type="Proteomes" id="UP000533476">
    <property type="component" value="Unassembled WGS sequence"/>
</dbReference>
<sequence length="472" mass="51413">MATGIETIRNEFATLAVCDPVLGRDSSTLTQFRAMHQLPLPDTGPILRPRTVDDIQRIVTRSAELRVPVVPRGGGSGVVEGIFPNPEVVVLDLAHLNRIGQLDTVNGHVEVEAGVHAWDLEQHLMQSGWTLGHWPQSIELATIGGLIATKSIGQYSTRYGGIEAMVRTLDVITGTGDRITVGHLSPRRTLGPELLPLFVGSEGTLGIIMGAYLKIHPLPDHQQGLVFTAAEFGDGLEVVRRWLMAGVKPSMVRLYDAGESARTFPTAKGRTVLLALFHGSHAEVQVAVAEATRLARYEAEPGDPQFIDHWLATRNDVSAWRPLLAQGLLADTLEISASWDRLANLHRTILQEVSAIPGVLGITAHASHAYTDGANLYFTFLATPETPEIAPDLYRRIVAAVLDRTLDGGGSIAHHHGVGRLRREWLARERQAELPYLQALKDIFDPHHILNRGALWTLTNPLSNSGNGPSTD</sequence>
<dbReference type="AlphaFoldDB" id="A0A7Y0L541"/>
<dbReference type="InterPro" id="IPR016166">
    <property type="entry name" value="FAD-bd_PCMH"/>
</dbReference>
<dbReference type="Gene3D" id="3.40.462.40">
    <property type="entry name" value="FAD-linked oxidase, cap domain/gating helix"/>
    <property type="match status" value="1"/>
</dbReference>
<evidence type="ECO:0000256" key="6">
    <source>
        <dbReference type="PIRSR" id="PIRSR625650-2"/>
    </source>
</evidence>
<dbReference type="InterPro" id="IPR006094">
    <property type="entry name" value="Oxid_FAD_bind_N"/>
</dbReference>
<dbReference type="GO" id="GO:0008610">
    <property type="term" value="P:lipid biosynthetic process"/>
    <property type="evidence" value="ECO:0007669"/>
    <property type="project" value="InterPro"/>
</dbReference>
<organism evidence="10 11">
    <name type="scientific">Sulfobacillus harzensis</name>
    <dbReference type="NCBI Taxonomy" id="2729629"/>
    <lineage>
        <taxon>Bacteria</taxon>
        <taxon>Bacillati</taxon>
        <taxon>Bacillota</taxon>
        <taxon>Clostridia</taxon>
        <taxon>Eubacteriales</taxon>
        <taxon>Clostridiales Family XVII. Incertae Sedis</taxon>
        <taxon>Sulfobacillus</taxon>
    </lineage>
</organism>
<dbReference type="Pfam" id="PF02913">
    <property type="entry name" value="FAD-oxidase_C"/>
    <property type="match status" value="1"/>
</dbReference>
<comment type="caution">
    <text evidence="10">The sequence shown here is derived from an EMBL/GenBank/DDBJ whole genome shotgun (WGS) entry which is preliminary data.</text>
</comment>
<dbReference type="SUPFAM" id="SSF55103">
    <property type="entry name" value="FAD-linked oxidases, C-terminal domain"/>
    <property type="match status" value="1"/>
</dbReference>
<keyword evidence="4" id="KW-0560">Oxidoreductase</keyword>
<dbReference type="RefSeq" id="WP_207711646.1">
    <property type="nucleotide sequence ID" value="NZ_JABBVZ010000040.1"/>
</dbReference>
<dbReference type="InterPro" id="IPR025650">
    <property type="entry name" value="Alkyl-DHAP_Synthase"/>
</dbReference>
<dbReference type="SUPFAM" id="SSF56176">
    <property type="entry name" value="FAD-binding/transporter-associated domain-like"/>
    <property type="match status" value="1"/>
</dbReference>
<dbReference type="InterPro" id="IPR004113">
    <property type="entry name" value="FAD-bd_oxidored_4_C"/>
</dbReference>
<dbReference type="Gene3D" id="3.30.465.10">
    <property type="match status" value="1"/>
</dbReference>
<evidence type="ECO:0000256" key="5">
    <source>
        <dbReference type="PIRSR" id="PIRSR625650-1"/>
    </source>
</evidence>
<feature type="domain" description="FAD-binding PCMH-type" evidence="9">
    <location>
        <begin position="39"/>
        <end position="218"/>
    </location>
</feature>
<protein>
    <submittedName>
        <fullName evidence="10">FAD-binding oxidoreductase</fullName>
    </submittedName>
</protein>
<comment type="similarity">
    <text evidence="1">Belongs to the FAD-binding oxidoreductase/transferase type 4 family.</text>
</comment>
<dbReference type="Gene3D" id="1.10.45.10">
    <property type="entry name" value="Vanillyl-alcohol Oxidase, Chain A, domain 4"/>
    <property type="match status" value="1"/>
</dbReference>
<accession>A0A7Y0L541</accession>
<keyword evidence="11" id="KW-1185">Reference proteome</keyword>
<evidence type="ECO:0000256" key="1">
    <source>
        <dbReference type="ARBA" id="ARBA00008000"/>
    </source>
</evidence>
<feature type="active site" description="Proton donor/acceptor" evidence="5">
    <location>
        <position position="377"/>
    </location>
</feature>